<dbReference type="AlphaFoldDB" id="A0A2M7AQ05"/>
<reference evidence="3" key="1">
    <citation type="submission" date="2017-09" db="EMBL/GenBank/DDBJ databases">
        <title>Depth-based differentiation of microbial function through sediment-hosted aquifers and enrichment of novel symbionts in the deep terrestrial subsurface.</title>
        <authorList>
            <person name="Probst A.J."/>
            <person name="Ladd B."/>
            <person name="Jarett J.K."/>
            <person name="Geller-Mcgrath D.E."/>
            <person name="Sieber C.M.K."/>
            <person name="Emerson J.B."/>
            <person name="Anantharaman K."/>
            <person name="Thomas B.C."/>
            <person name="Malmstrom R."/>
            <person name="Stieglmeier M."/>
            <person name="Klingl A."/>
            <person name="Woyke T."/>
            <person name="Ryan C.M."/>
            <person name="Banfield J.F."/>
        </authorList>
    </citation>
    <scope>NUCLEOTIDE SEQUENCE [LARGE SCALE GENOMIC DNA]</scope>
</reference>
<evidence type="ECO:0000313" key="2">
    <source>
        <dbReference type="EMBL" id="PIU71732.1"/>
    </source>
</evidence>
<evidence type="ECO:0000256" key="1">
    <source>
        <dbReference type="SAM" id="MobiDB-lite"/>
    </source>
</evidence>
<feature type="region of interest" description="Disordered" evidence="1">
    <location>
        <begin position="1"/>
        <end position="27"/>
    </location>
</feature>
<accession>A0A2M7AQ05</accession>
<sequence length="117" mass="12638">MTPEPDQISKLINRSKGKESSLGFAGDTGEVESGQIIEVAIIEGRSAEVDTGKGKKKIRGTARAITTPKGLRFIAGGDNAPIRVDDLRLLLNVKETGQVKSALGKDRKRRRQNLQGK</sequence>
<organism evidence="2 3">
    <name type="scientific">Candidatus Woesebacteria bacterium CG06_land_8_20_14_3_00_39_27</name>
    <dbReference type="NCBI Taxonomy" id="1975057"/>
    <lineage>
        <taxon>Bacteria</taxon>
        <taxon>Candidatus Woeseibacteriota</taxon>
    </lineage>
</organism>
<dbReference type="EMBL" id="PEWC01000036">
    <property type="protein sequence ID" value="PIU71732.1"/>
    <property type="molecule type" value="Genomic_DNA"/>
</dbReference>
<name>A0A2M7AQ05_9BACT</name>
<protein>
    <submittedName>
        <fullName evidence="2">Uncharacterized protein</fullName>
    </submittedName>
</protein>
<comment type="caution">
    <text evidence="2">The sequence shown here is derived from an EMBL/GenBank/DDBJ whole genome shotgun (WGS) entry which is preliminary data.</text>
</comment>
<gene>
    <name evidence="2" type="ORF">COS80_01620</name>
</gene>
<evidence type="ECO:0000313" key="3">
    <source>
        <dbReference type="Proteomes" id="UP000230972"/>
    </source>
</evidence>
<dbReference type="Proteomes" id="UP000230972">
    <property type="component" value="Unassembled WGS sequence"/>
</dbReference>
<proteinExistence type="predicted"/>